<proteinExistence type="predicted"/>
<sequence length="330" mass="37222">MYGKPTSTRARPSQDYQSPNMFAQGDDFRPWQLAARVVVSPPVASTVRDLCQQLLEFRLPLSLLTTLVLEGQRRFFEALDGWRQHNPSLICSDDPHRMSSYWVMLCCIYQSLNDVGSETAQRRGVHEIVDLVFTLSLGSKFKTRFDERIHLCKVANPVSVTPKPIMTADTLVTTEHSAQSLHDIGVELVALQVTLSQDMLRQLEWGERRDEFSLIMFAGEFKTVTTSSNMSNLVMDLTTAQYHRRALKLKDRVVFGGTYSSGILEVYSSSWDENWVRSTFPAVSNGIASPAFVFAVAHPSRTYVSRAPSYRLARILLILVQLAKQSGYMG</sequence>
<dbReference type="EMBL" id="KL197715">
    <property type="protein sequence ID" value="KDQ59548.1"/>
    <property type="molecule type" value="Genomic_DNA"/>
</dbReference>
<gene>
    <name evidence="1" type="ORF">JAAARDRAFT_625073</name>
</gene>
<protein>
    <submittedName>
        <fullName evidence="1">Uncharacterized protein</fullName>
    </submittedName>
</protein>
<keyword evidence="2" id="KW-1185">Reference proteome</keyword>
<accession>A0A067PXJ8</accession>
<reference evidence="2" key="1">
    <citation type="journal article" date="2014" name="Proc. Natl. Acad. Sci. U.S.A.">
        <title>Extensive sampling of basidiomycete genomes demonstrates inadequacy of the white-rot/brown-rot paradigm for wood decay fungi.</title>
        <authorList>
            <person name="Riley R."/>
            <person name="Salamov A.A."/>
            <person name="Brown D.W."/>
            <person name="Nagy L.G."/>
            <person name="Floudas D."/>
            <person name="Held B.W."/>
            <person name="Levasseur A."/>
            <person name="Lombard V."/>
            <person name="Morin E."/>
            <person name="Otillar R."/>
            <person name="Lindquist E.A."/>
            <person name="Sun H."/>
            <person name="LaButti K.M."/>
            <person name="Schmutz J."/>
            <person name="Jabbour D."/>
            <person name="Luo H."/>
            <person name="Baker S.E."/>
            <person name="Pisabarro A.G."/>
            <person name="Walton J.D."/>
            <person name="Blanchette R.A."/>
            <person name="Henrissat B."/>
            <person name="Martin F."/>
            <person name="Cullen D."/>
            <person name="Hibbett D.S."/>
            <person name="Grigoriev I.V."/>
        </authorList>
    </citation>
    <scope>NUCLEOTIDE SEQUENCE [LARGE SCALE GENOMIC DNA]</scope>
    <source>
        <strain evidence="2">MUCL 33604</strain>
    </source>
</reference>
<dbReference type="Proteomes" id="UP000027265">
    <property type="component" value="Unassembled WGS sequence"/>
</dbReference>
<dbReference type="InParanoid" id="A0A067PXJ8"/>
<dbReference type="AlphaFoldDB" id="A0A067PXJ8"/>
<organism evidence="1 2">
    <name type="scientific">Jaapia argillacea MUCL 33604</name>
    <dbReference type="NCBI Taxonomy" id="933084"/>
    <lineage>
        <taxon>Eukaryota</taxon>
        <taxon>Fungi</taxon>
        <taxon>Dikarya</taxon>
        <taxon>Basidiomycota</taxon>
        <taxon>Agaricomycotina</taxon>
        <taxon>Agaricomycetes</taxon>
        <taxon>Agaricomycetidae</taxon>
        <taxon>Jaapiales</taxon>
        <taxon>Jaapiaceae</taxon>
        <taxon>Jaapia</taxon>
    </lineage>
</organism>
<dbReference type="HOGENOM" id="CLU_842154_0_0_1"/>
<evidence type="ECO:0000313" key="2">
    <source>
        <dbReference type="Proteomes" id="UP000027265"/>
    </source>
</evidence>
<dbReference type="OrthoDB" id="2996045at2759"/>
<evidence type="ECO:0000313" key="1">
    <source>
        <dbReference type="EMBL" id="KDQ59548.1"/>
    </source>
</evidence>
<name>A0A067PXJ8_9AGAM</name>